<evidence type="ECO:0000259" key="5">
    <source>
        <dbReference type="PROSITE" id="PS51891"/>
    </source>
</evidence>
<evidence type="ECO:0000256" key="4">
    <source>
        <dbReference type="ARBA" id="ARBA00023239"/>
    </source>
</evidence>
<evidence type="ECO:0000313" key="6">
    <source>
        <dbReference type="EMBL" id="EXJ57061.1"/>
    </source>
</evidence>
<dbReference type="OrthoDB" id="9985472at2759"/>
<dbReference type="SUPFAM" id="SSF51316">
    <property type="entry name" value="Mss4-like"/>
    <property type="match status" value="1"/>
</dbReference>
<evidence type="ECO:0000256" key="2">
    <source>
        <dbReference type="ARBA" id="ARBA00022723"/>
    </source>
</evidence>
<dbReference type="AlphaFoldDB" id="W9VXV4"/>
<organism evidence="6 7">
    <name type="scientific">Cladophialophora yegresii CBS 114405</name>
    <dbReference type="NCBI Taxonomy" id="1182544"/>
    <lineage>
        <taxon>Eukaryota</taxon>
        <taxon>Fungi</taxon>
        <taxon>Dikarya</taxon>
        <taxon>Ascomycota</taxon>
        <taxon>Pezizomycotina</taxon>
        <taxon>Eurotiomycetes</taxon>
        <taxon>Chaetothyriomycetidae</taxon>
        <taxon>Chaetothyriales</taxon>
        <taxon>Herpotrichiellaceae</taxon>
        <taxon>Cladophialophora</taxon>
    </lineage>
</organism>
<dbReference type="STRING" id="1182544.W9VXV4"/>
<dbReference type="PANTHER" id="PTHR33337">
    <property type="entry name" value="GFA DOMAIN-CONTAINING PROTEIN"/>
    <property type="match status" value="1"/>
</dbReference>
<sequence length="143" mass="15931">MPQTIPGGCYCRKIRYEITLDNPDEQARTSICHCGNCKKFTGGENGITSKIPKSSFKVTEGNDFITVHEADNGTGTILHREFCKECGGPILEYGANAGDFVYIFYGSLDHPTTLPPKGEFFTSKRDSWMPEVPGLFQKKKIKE</sequence>
<dbReference type="GO" id="GO:0016846">
    <property type="term" value="F:carbon-sulfur lyase activity"/>
    <property type="evidence" value="ECO:0007669"/>
    <property type="project" value="InterPro"/>
</dbReference>
<evidence type="ECO:0000256" key="1">
    <source>
        <dbReference type="ARBA" id="ARBA00005495"/>
    </source>
</evidence>
<reference evidence="6 7" key="1">
    <citation type="submission" date="2013-03" db="EMBL/GenBank/DDBJ databases">
        <title>The Genome Sequence of Cladophialophora yegresii CBS 114405.</title>
        <authorList>
            <consortium name="The Broad Institute Genomics Platform"/>
            <person name="Cuomo C."/>
            <person name="de Hoog S."/>
            <person name="Gorbushina A."/>
            <person name="Walker B."/>
            <person name="Young S.K."/>
            <person name="Zeng Q."/>
            <person name="Gargeya S."/>
            <person name="Fitzgerald M."/>
            <person name="Haas B."/>
            <person name="Abouelleil A."/>
            <person name="Allen A.W."/>
            <person name="Alvarado L."/>
            <person name="Arachchi H.M."/>
            <person name="Berlin A.M."/>
            <person name="Chapman S.B."/>
            <person name="Gainer-Dewar J."/>
            <person name="Goldberg J."/>
            <person name="Griggs A."/>
            <person name="Gujja S."/>
            <person name="Hansen M."/>
            <person name="Howarth C."/>
            <person name="Imamovic A."/>
            <person name="Ireland A."/>
            <person name="Larimer J."/>
            <person name="McCowan C."/>
            <person name="Murphy C."/>
            <person name="Pearson M."/>
            <person name="Poon T.W."/>
            <person name="Priest M."/>
            <person name="Roberts A."/>
            <person name="Saif S."/>
            <person name="Shea T."/>
            <person name="Sisk P."/>
            <person name="Sykes S."/>
            <person name="Wortman J."/>
            <person name="Nusbaum C."/>
            <person name="Birren B."/>
        </authorList>
    </citation>
    <scope>NUCLEOTIDE SEQUENCE [LARGE SCALE GENOMIC DNA]</scope>
    <source>
        <strain evidence="6 7">CBS 114405</strain>
    </source>
</reference>
<dbReference type="Pfam" id="PF04828">
    <property type="entry name" value="GFA"/>
    <property type="match status" value="1"/>
</dbReference>
<dbReference type="RefSeq" id="XP_007759595.1">
    <property type="nucleotide sequence ID" value="XM_007761405.1"/>
</dbReference>
<comment type="caution">
    <text evidence="6">The sequence shown here is derived from an EMBL/GenBank/DDBJ whole genome shotgun (WGS) entry which is preliminary data.</text>
</comment>
<accession>W9VXV4</accession>
<dbReference type="HOGENOM" id="CLU_055491_3_1_1"/>
<dbReference type="Gene3D" id="3.90.1590.10">
    <property type="entry name" value="glutathione-dependent formaldehyde- activating enzyme (gfa)"/>
    <property type="match status" value="1"/>
</dbReference>
<keyword evidence="2" id="KW-0479">Metal-binding</keyword>
<keyword evidence="3" id="KW-0862">Zinc</keyword>
<keyword evidence="4" id="KW-0456">Lyase</keyword>
<protein>
    <recommendedName>
        <fullName evidence="5">CENP-V/GFA domain-containing protein</fullName>
    </recommendedName>
</protein>
<dbReference type="InterPro" id="IPR006913">
    <property type="entry name" value="CENP-V/GFA"/>
</dbReference>
<comment type="similarity">
    <text evidence="1">Belongs to the Gfa family.</text>
</comment>
<name>W9VXV4_9EURO</name>
<keyword evidence="7" id="KW-1185">Reference proteome</keyword>
<dbReference type="EMBL" id="AMGW01000005">
    <property type="protein sequence ID" value="EXJ57061.1"/>
    <property type="molecule type" value="Genomic_DNA"/>
</dbReference>
<gene>
    <name evidence="6" type="ORF">A1O7_07405</name>
</gene>
<dbReference type="VEuPathDB" id="FungiDB:A1O7_07405"/>
<dbReference type="Proteomes" id="UP000019473">
    <property type="component" value="Unassembled WGS sequence"/>
</dbReference>
<dbReference type="GeneID" id="19181980"/>
<dbReference type="InterPro" id="IPR011057">
    <property type="entry name" value="Mss4-like_sf"/>
</dbReference>
<feature type="domain" description="CENP-V/GFA" evidence="5">
    <location>
        <begin position="5"/>
        <end position="143"/>
    </location>
</feature>
<dbReference type="eggNOG" id="ENOG502S2MN">
    <property type="taxonomic scope" value="Eukaryota"/>
</dbReference>
<proteinExistence type="inferred from homology"/>
<dbReference type="PROSITE" id="PS51891">
    <property type="entry name" value="CENP_V_GFA"/>
    <property type="match status" value="1"/>
</dbReference>
<evidence type="ECO:0000256" key="3">
    <source>
        <dbReference type="ARBA" id="ARBA00022833"/>
    </source>
</evidence>
<dbReference type="PANTHER" id="PTHR33337:SF40">
    <property type="entry name" value="CENP-V_GFA DOMAIN-CONTAINING PROTEIN-RELATED"/>
    <property type="match status" value="1"/>
</dbReference>
<evidence type="ECO:0000313" key="7">
    <source>
        <dbReference type="Proteomes" id="UP000019473"/>
    </source>
</evidence>
<dbReference type="GO" id="GO:0046872">
    <property type="term" value="F:metal ion binding"/>
    <property type="evidence" value="ECO:0007669"/>
    <property type="project" value="UniProtKB-KW"/>
</dbReference>